<reference evidence="2 3" key="1">
    <citation type="submission" date="2020-10" db="EMBL/GenBank/DDBJ databases">
        <title>Nocardioides sp. isolated from sludge.</title>
        <authorList>
            <person name="Zhang X."/>
        </authorList>
    </citation>
    <scope>NUCLEOTIDE SEQUENCE [LARGE SCALE GENOMIC DNA]</scope>
    <source>
        <strain evidence="2 3">Y6</strain>
    </source>
</reference>
<organism evidence="2 3">
    <name type="scientific">Nocardioides malaquae</name>
    <dbReference type="NCBI Taxonomy" id="2773426"/>
    <lineage>
        <taxon>Bacteria</taxon>
        <taxon>Bacillati</taxon>
        <taxon>Actinomycetota</taxon>
        <taxon>Actinomycetes</taxon>
        <taxon>Propionibacteriales</taxon>
        <taxon>Nocardioidaceae</taxon>
        <taxon>Nocardioides</taxon>
    </lineage>
</organism>
<name>A0ABR9RRC1_9ACTN</name>
<evidence type="ECO:0000256" key="1">
    <source>
        <dbReference type="SAM" id="MobiDB-lite"/>
    </source>
</evidence>
<feature type="region of interest" description="Disordered" evidence="1">
    <location>
        <begin position="1"/>
        <end position="48"/>
    </location>
</feature>
<gene>
    <name evidence="2" type="ORF">IEQ44_03590</name>
</gene>
<dbReference type="EMBL" id="JADCSA010000003">
    <property type="protein sequence ID" value="MBE7323732.1"/>
    <property type="molecule type" value="Genomic_DNA"/>
</dbReference>
<proteinExistence type="predicted"/>
<accession>A0ABR9RRC1</accession>
<dbReference type="Proteomes" id="UP000756387">
    <property type="component" value="Unassembled WGS sequence"/>
</dbReference>
<sequence>MPSSRHPSLGLPVVSPSDLPPRSLCVGAGALRGQLTQARPTDGADDPK</sequence>
<evidence type="ECO:0000313" key="3">
    <source>
        <dbReference type="Proteomes" id="UP000756387"/>
    </source>
</evidence>
<keyword evidence="3" id="KW-1185">Reference proteome</keyword>
<evidence type="ECO:0000313" key="2">
    <source>
        <dbReference type="EMBL" id="MBE7323732.1"/>
    </source>
</evidence>
<protein>
    <submittedName>
        <fullName evidence="2">Uncharacterized protein</fullName>
    </submittedName>
</protein>
<comment type="caution">
    <text evidence="2">The sequence shown here is derived from an EMBL/GenBank/DDBJ whole genome shotgun (WGS) entry which is preliminary data.</text>
</comment>
<dbReference type="RefSeq" id="WP_193637077.1">
    <property type="nucleotide sequence ID" value="NZ_JADCSA010000003.1"/>
</dbReference>